<feature type="region of interest" description="Disordered" evidence="10">
    <location>
        <begin position="50"/>
        <end position="81"/>
    </location>
</feature>
<keyword evidence="8" id="KW-0804">Transcription</keyword>
<dbReference type="GO" id="GO:0050793">
    <property type="term" value="P:regulation of developmental process"/>
    <property type="evidence" value="ECO:0007669"/>
    <property type="project" value="TreeGrafter"/>
</dbReference>
<comment type="subcellular location">
    <subcellularLocation>
        <location evidence="1">Nucleus</location>
    </subcellularLocation>
</comment>
<evidence type="ECO:0000256" key="2">
    <source>
        <dbReference type="ARBA" id="ARBA00022723"/>
    </source>
</evidence>
<evidence type="ECO:0000259" key="11">
    <source>
        <dbReference type="Pfam" id="PF04770"/>
    </source>
</evidence>
<feature type="compositionally biased region" description="Polar residues" evidence="10">
    <location>
        <begin position="110"/>
        <end position="121"/>
    </location>
</feature>
<evidence type="ECO:0000256" key="5">
    <source>
        <dbReference type="ARBA" id="ARBA00023015"/>
    </source>
</evidence>
<keyword evidence="2" id="KW-0479">Metal-binding</keyword>
<feature type="compositionally biased region" description="Pro residues" evidence="10">
    <location>
        <begin position="59"/>
        <end position="76"/>
    </location>
</feature>
<dbReference type="GO" id="GO:0000976">
    <property type="term" value="F:transcription cis-regulatory region binding"/>
    <property type="evidence" value="ECO:0007669"/>
    <property type="project" value="TreeGrafter"/>
</dbReference>
<dbReference type="NCBIfam" id="TIGR01565">
    <property type="entry name" value="homeo_ZF_HD"/>
    <property type="match status" value="1"/>
</dbReference>
<organism evidence="12 13">
    <name type="scientific">Oldenlandia corymbosa var. corymbosa</name>
    <dbReference type="NCBI Taxonomy" id="529605"/>
    <lineage>
        <taxon>Eukaryota</taxon>
        <taxon>Viridiplantae</taxon>
        <taxon>Streptophyta</taxon>
        <taxon>Embryophyta</taxon>
        <taxon>Tracheophyta</taxon>
        <taxon>Spermatophyta</taxon>
        <taxon>Magnoliopsida</taxon>
        <taxon>eudicotyledons</taxon>
        <taxon>Gunneridae</taxon>
        <taxon>Pentapetalae</taxon>
        <taxon>asterids</taxon>
        <taxon>lamiids</taxon>
        <taxon>Gentianales</taxon>
        <taxon>Rubiaceae</taxon>
        <taxon>Rubioideae</taxon>
        <taxon>Spermacoceae</taxon>
        <taxon>Hedyotis-Oldenlandia complex</taxon>
        <taxon>Oldenlandia</taxon>
    </lineage>
</organism>
<feature type="region of interest" description="Disordered" evidence="10">
    <location>
        <begin position="188"/>
        <end position="259"/>
    </location>
</feature>
<dbReference type="Pfam" id="PF04770">
    <property type="entry name" value="ZF-HD_dimer"/>
    <property type="match status" value="1"/>
</dbReference>
<evidence type="ECO:0000313" key="13">
    <source>
        <dbReference type="Proteomes" id="UP001161247"/>
    </source>
</evidence>
<keyword evidence="3" id="KW-0863">Zinc-finger</keyword>
<sequence length="259" mass="28108">MASAAATPDDPASLTCAACGCHRNFHRQEPDDHAASRHFMPSVTPHFIDFRKSGRPYLSPSPPPPQPPPPPPPPPQHSTVLSYPPASQMLLALSTAAQDDQQVPNHHQFTVATPVTPSSTKSGEHSLSGRKRFRTKFTPQQKERMHSFAESLGWKMQRSNQSLVENFCKEIGVTRGVLKVWMHNNKNTFGSKKETSTSSNPHRNAAAATNNDHNAGNNGGISPHGYNMNSSLNDDGDEDNTNESGDHNMDNGIGSSPSS</sequence>
<dbReference type="SUPFAM" id="SSF46689">
    <property type="entry name" value="Homeodomain-like"/>
    <property type="match status" value="1"/>
</dbReference>
<feature type="region of interest" description="Disordered" evidence="10">
    <location>
        <begin position="110"/>
        <end position="130"/>
    </location>
</feature>
<dbReference type="PANTHER" id="PTHR31948">
    <property type="entry name" value="ZINC-FINGER HOMEODOMAIN PROTEIN 2"/>
    <property type="match status" value="1"/>
</dbReference>
<feature type="compositionally biased region" description="Low complexity" evidence="10">
    <location>
        <begin position="204"/>
        <end position="216"/>
    </location>
</feature>
<evidence type="ECO:0000256" key="8">
    <source>
        <dbReference type="ARBA" id="ARBA00023163"/>
    </source>
</evidence>
<protein>
    <submittedName>
        <fullName evidence="12">OLC1v1032788C1</fullName>
    </submittedName>
</protein>
<evidence type="ECO:0000256" key="4">
    <source>
        <dbReference type="ARBA" id="ARBA00022833"/>
    </source>
</evidence>
<dbReference type="InterPro" id="IPR006456">
    <property type="entry name" value="ZF_HD_homeobox_Cys/His_dimer"/>
</dbReference>
<feature type="compositionally biased region" description="Polar residues" evidence="10">
    <location>
        <begin position="188"/>
        <end position="202"/>
    </location>
</feature>
<keyword evidence="9" id="KW-0539">Nucleus</keyword>
<evidence type="ECO:0000256" key="3">
    <source>
        <dbReference type="ARBA" id="ARBA00022771"/>
    </source>
</evidence>
<keyword evidence="7" id="KW-0371">Homeobox</keyword>
<evidence type="ECO:0000256" key="10">
    <source>
        <dbReference type="SAM" id="MobiDB-lite"/>
    </source>
</evidence>
<dbReference type="AlphaFoldDB" id="A0AAV1CPT5"/>
<evidence type="ECO:0000256" key="9">
    <source>
        <dbReference type="ARBA" id="ARBA00023242"/>
    </source>
</evidence>
<keyword evidence="5" id="KW-0805">Transcription regulation</keyword>
<dbReference type="Gene3D" id="1.10.10.60">
    <property type="entry name" value="Homeodomain-like"/>
    <property type="match status" value="1"/>
</dbReference>
<keyword evidence="6" id="KW-0238">DNA-binding</keyword>
<evidence type="ECO:0000256" key="7">
    <source>
        <dbReference type="ARBA" id="ARBA00023155"/>
    </source>
</evidence>
<dbReference type="EMBL" id="OX459119">
    <property type="protein sequence ID" value="CAI9096602.1"/>
    <property type="molecule type" value="Genomic_DNA"/>
</dbReference>
<name>A0AAV1CPT5_OLDCO</name>
<reference evidence="12" key="1">
    <citation type="submission" date="2023-03" db="EMBL/GenBank/DDBJ databases">
        <authorList>
            <person name="Julca I."/>
        </authorList>
    </citation>
    <scope>NUCLEOTIDE SEQUENCE</scope>
</reference>
<dbReference type="Proteomes" id="UP001161247">
    <property type="component" value="Chromosome 2"/>
</dbReference>
<dbReference type="InterPro" id="IPR009057">
    <property type="entry name" value="Homeodomain-like_sf"/>
</dbReference>
<dbReference type="InterPro" id="IPR006455">
    <property type="entry name" value="Homeodomain_ZF_HD"/>
</dbReference>
<feature type="domain" description="ZF-HD dimerization-type" evidence="11">
    <location>
        <begin position="6"/>
        <end position="30"/>
    </location>
</feature>
<gene>
    <name evidence="12" type="ORF">OLC1_LOCUS7321</name>
</gene>
<dbReference type="FunFam" id="1.10.10.60:FF:000257">
    <property type="entry name" value="Zinc-finger homeodomain protein 2"/>
    <property type="match status" value="1"/>
</dbReference>
<accession>A0AAV1CPT5</accession>
<dbReference type="GO" id="GO:0003700">
    <property type="term" value="F:DNA-binding transcription factor activity"/>
    <property type="evidence" value="ECO:0007669"/>
    <property type="project" value="TreeGrafter"/>
</dbReference>
<dbReference type="GO" id="GO:0008270">
    <property type="term" value="F:zinc ion binding"/>
    <property type="evidence" value="ECO:0007669"/>
    <property type="project" value="UniProtKB-KW"/>
</dbReference>
<proteinExistence type="predicted"/>
<dbReference type="PANTHER" id="PTHR31948:SF72">
    <property type="entry name" value="ZINC-FINGER HOMEODOMAIN PROTEIN 10"/>
    <property type="match status" value="1"/>
</dbReference>
<keyword evidence="4" id="KW-0862">Zinc</keyword>
<dbReference type="GO" id="GO:0005634">
    <property type="term" value="C:nucleus"/>
    <property type="evidence" value="ECO:0007669"/>
    <property type="project" value="UniProtKB-SubCell"/>
</dbReference>
<evidence type="ECO:0000256" key="6">
    <source>
        <dbReference type="ARBA" id="ARBA00023125"/>
    </source>
</evidence>
<evidence type="ECO:0000313" key="12">
    <source>
        <dbReference type="EMBL" id="CAI9096602.1"/>
    </source>
</evidence>
<evidence type="ECO:0000256" key="1">
    <source>
        <dbReference type="ARBA" id="ARBA00004123"/>
    </source>
</evidence>
<keyword evidence="13" id="KW-1185">Reference proteome</keyword>